<evidence type="ECO:0008006" key="7">
    <source>
        <dbReference type="Google" id="ProtNLM"/>
    </source>
</evidence>
<organism evidence="5 6">
    <name type="scientific">Ambrosia artemisiifolia</name>
    <name type="common">Common ragweed</name>
    <dbReference type="NCBI Taxonomy" id="4212"/>
    <lineage>
        <taxon>Eukaryota</taxon>
        <taxon>Viridiplantae</taxon>
        <taxon>Streptophyta</taxon>
        <taxon>Embryophyta</taxon>
        <taxon>Tracheophyta</taxon>
        <taxon>Spermatophyta</taxon>
        <taxon>Magnoliopsida</taxon>
        <taxon>eudicotyledons</taxon>
        <taxon>Gunneridae</taxon>
        <taxon>Pentapetalae</taxon>
        <taxon>asterids</taxon>
        <taxon>campanulids</taxon>
        <taxon>Asterales</taxon>
        <taxon>Asteraceae</taxon>
        <taxon>Asteroideae</taxon>
        <taxon>Heliantheae alliance</taxon>
        <taxon>Heliantheae</taxon>
        <taxon>Ambrosia</taxon>
    </lineage>
</organism>
<dbReference type="PROSITE" id="PS50985">
    <property type="entry name" value="GRAS"/>
    <property type="match status" value="1"/>
</dbReference>
<proteinExistence type="inferred from homology"/>
<name>A0AAD5CBU7_AMBAR</name>
<comment type="caution">
    <text evidence="5">The sequence shown here is derived from an EMBL/GenBank/DDBJ whole genome shotgun (WGS) entry which is preliminary data.</text>
</comment>
<keyword evidence="6" id="KW-1185">Reference proteome</keyword>
<protein>
    <recommendedName>
        <fullName evidence="7">Scarecrow-like protein 9</fullName>
    </recommendedName>
</protein>
<feature type="region of interest" description="Disordered" evidence="4">
    <location>
        <begin position="308"/>
        <end position="332"/>
    </location>
</feature>
<dbReference type="AlphaFoldDB" id="A0AAD5CBU7"/>
<feature type="region of interest" description="Leucine repeat II (LRII)" evidence="3">
    <location>
        <begin position="499"/>
        <end position="531"/>
    </location>
</feature>
<comment type="caution">
    <text evidence="3">Lacks conserved residue(s) required for the propagation of feature annotation.</text>
</comment>
<feature type="region of interest" description="SAW" evidence="3">
    <location>
        <begin position="637"/>
        <end position="712"/>
    </location>
</feature>
<sequence length="714" mass="80177">MIMEDYTVLNPNGLNYNGTPTVLSDPKLLNSMNLNETYLCRNSANNRIRDLPDLSLRRSSQPVSSNHEGESLHEDFDLSDVVFKYINQMLMEENIEEKTSMLHESSALQAAEKSFYDALMVNESSLDSSQPTVPVYGNDGKDGVMIGDFNCIDGGTGFSYDVSDYDSPFVPSVVVNHDSQPGFQSSYCSSSSNSCISDCFADSPASFESVSDTHFQKGVGESSCFPLSSGRTLDQPVTKSVVLKAERKHESGSSVTEESRGRKNVYSKDVDEDGRIFKQSAVYNDPTVRSKMFDDVLLCGQGKNPPQGSLVHSGVNKLQQKGSTGKGRGKRGVKKDVVDLRTLLSLCAQAVAANDRRGAVDLLKQIREHASPTGDGMQRLACYFSDGLEARMAGSGTEVYKAVLSRHTSSAVDVLKAYHLFLSCCPFLKISNFLSNKTILHATQNKKKLHIVDFGIYYGFQWPCFIQRLSKRPGGPPELRITGIDFPCPGFRPSARVEETGSRLANYAETFNVPFKFKAIAQKWETVTIDDLELDSDETLVVNCAYMFRYLLDETVMVDSPRDKVMNLIRKMKPDMFIQGVINGSYNAPFFITRFREALFFFSSMFDMIDANATRETPERTLIEKNFWGREAMNVIACEGGERIERPETYKQWQVRTLRAGFRQLPLNREILKLAEERVKSCYHRDFEIDEDGHWLLQGWKGRIIYALSSWKPA</sequence>
<evidence type="ECO:0000256" key="3">
    <source>
        <dbReference type="PROSITE-ProRule" id="PRU01191"/>
    </source>
</evidence>
<evidence type="ECO:0000256" key="1">
    <source>
        <dbReference type="ARBA" id="ARBA00023015"/>
    </source>
</evidence>
<accession>A0AAD5CBU7</accession>
<keyword evidence="1" id="KW-0805">Transcription regulation</keyword>
<evidence type="ECO:0000256" key="2">
    <source>
        <dbReference type="ARBA" id="ARBA00023163"/>
    </source>
</evidence>
<evidence type="ECO:0000256" key="4">
    <source>
        <dbReference type="SAM" id="MobiDB-lite"/>
    </source>
</evidence>
<dbReference type="PANTHER" id="PTHR31636">
    <property type="entry name" value="OSJNBA0084A10.13 PROTEIN-RELATED"/>
    <property type="match status" value="1"/>
</dbReference>
<dbReference type="InterPro" id="IPR005202">
    <property type="entry name" value="TF_GRAS"/>
</dbReference>
<evidence type="ECO:0000313" key="6">
    <source>
        <dbReference type="Proteomes" id="UP001206925"/>
    </source>
</evidence>
<feature type="region of interest" description="VHIID" evidence="3">
    <location>
        <begin position="418"/>
        <end position="483"/>
    </location>
</feature>
<reference evidence="5" key="1">
    <citation type="submission" date="2022-06" db="EMBL/GenBank/DDBJ databases">
        <title>Uncovering the hologenomic basis of an extraordinary plant invasion.</title>
        <authorList>
            <person name="Bieker V.C."/>
            <person name="Martin M.D."/>
            <person name="Gilbert T."/>
            <person name="Hodgins K."/>
            <person name="Battlay P."/>
            <person name="Petersen B."/>
            <person name="Wilson J."/>
        </authorList>
    </citation>
    <scope>NUCLEOTIDE SEQUENCE</scope>
    <source>
        <strain evidence="5">AA19_3_7</strain>
        <tissue evidence="5">Leaf</tissue>
    </source>
</reference>
<evidence type="ECO:0000313" key="5">
    <source>
        <dbReference type="EMBL" id="KAI7737586.1"/>
    </source>
</evidence>
<dbReference type="Pfam" id="PF03514">
    <property type="entry name" value="GRAS"/>
    <property type="match status" value="1"/>
</dbReference>
<feature type="short sequence motif" description="VHIID" evidence="3">
    <location>
        <begin position="449"/>
        <end position="453"/>
    </location>
</feature>
<feature type="region of interest" description="Disordered" evidence="4">
    <location>
        <begin position="245"/>
        <end position="266"/>
    </location>
</feature>
<comment type="similarity">
    <text evidence="3">Belongs to the GRAS family.</text>
</comment>
<keyword evidence="2" id="KW-0804">Transcription</keyword>
<gene>
    <name evidence="5" type="ORF">M8C21_024710</name>
</gene>
<dbReference type="EMBL" id="JAMZMK010008991">
    <property type="protein sequence ID" value="KAI7737586.1"/>
    <property type="molecule type" value="Genomic_DNA"/>
</dbReference>
<dbReference type="Proteomes" id="UP001206925">
    <property type="component" value="Unassembled WGS sequence"/>
</dbReference>